<feature type="compositionally biased region" description="Polar residues" evidence="4">
    <location>
        <begin position="67"/>
        <end position="76"/>
    </location>
</feature>
<comment type="caution">
    <text evidence="7">The sequence shown here is derived from an EMBL/GenBank/DDBJ whole genome shotgun (WGS) entry which is preliminary data.</text>
</comment>
<feature type="transmembrane region" description="Helical" evidence="5">
    <location>
        <begin position="376"/>
        <end position="397"/>
    </location>
</feature>
<accession>A0A9N8HPL2</accession>
<keyword evidence="1" id="KW-0433">Leucine-rich repeat</keyword>
<dbReference type="Pfam" id="PF23598">
    <property type="entry name" value="LRR_14"/>
    <property type="match status" value="1"/>
</dbReference>
<keyword evidence="3 5" id="KW-0472">Membrane</keyword>
<dbReference type="AlphaFoldDB" id="A0A9N8HPL2"/>
<dbReference type="EMBL" id="CAICTM010001337">
    <property type="protein sequence ID" value="CAB9522773.1"/>
    <property type="molecule type" value="Genomic_DNA"/>
</dbReference>
<dbReference type="PANTHER" id="PTHR48057:SF7">
    <property type="entry name" value="LEUCINE-RICH REPEAT SERINE_THREONINE-PROTEIN KINASE 1"/>
    <property type="match status" value="1"/>
</dbReference>
<dbReference type="InterPro" id="IPR052595">
    <property type="entry name" value="LRRC69/RLP"/>
</dbReference>
<gene>
    <name evidence="7" type="ORF">SEMRO_1339_G264281.1</name>
</gene>
<dbReference type="PANTHER" id="PTHR48057">
    <property type="entry name" value="LEUCINE-RICH REPEAT SERINE/THREONINE-PROTEIN KINASE 1"/>
    <property type="match status" value="1"/>
</dbReference>
<name>A0A9N8HPL2_9STRA</name>
<dbReference type="SMART" id="SM00369">
    <property type="entry name" value="LRR_TYP"/>
    <property type="match status" value="8"/>
</dbReference>
<evidence type="ECO:0000313" key="7">
    <source>
        <dbReference type="EMBL" id="CAB9522773.1"/>
    </source>
</evidence>
<keyword evidence="2" id="KW-0677">Repeat</keyword>
<evidence type="ECO:0000259" key="6">
    <source>
        <dbReference type="Pfam" id="PF23598"/>
    </source>
</evidence>
<dbReference type="OrthoDB" id="2021138at2759"/>
<dbReference type="InterPro" id="IPR003591">
    <property type="entry name" value="Leu-rich_rpt_typical-subtyp"/>
</dbReference>
<dbReference type="SUPFAM" id="SSF52047">
    <property type="entry name" value="RNI-like"/>
    <property type="match status" value="1"/>
</dbReference>
<feature type="compositionally biased region" description="Polar residues" evidence="4">
    <location>
        <begin position="100"/>
        <end position="110"/>
    </location>
</feature>
<evidence type="ECO:0000256" key="5">
    <source>
        <dbReference type="SAM" id="Phobius"/>
    </source>
</evidence>
<dbReference type="Proteomes" id="UP001153069">
    <property type="component" value="Unassembled WGS sequence"/>
</dbReference>
<sequence>MNDETKEKVHNDVCTTTNKAALENLGMTPITETALEMGLPNEKAAQETSKSNFGASATTDTGTGSTMKLSGATNRIGTGVASMRRPEESEEGKPAKQTARGPTSVTNNVALGSKKAEAKSSQWTRTENAGNSCDGSHADSALTALTGMAARFDDTRGSGQLSFFPKEIHAQSKGLLAENQTEDAKVQSNHNAKENVIDSTFSALSAAAARLDGTHECSGHLSFFRKKSAVQQPSETIPIMGETASSRMQDLHQMQQPGEATATCNRLLATQPPPQPGAYRNTPGESLQHVQCLNYDLLRAAVDHPPSAATFLTPTQPDVGQVHNPTPPQPSADADNELAVANLVAEESVEQVRQSATPFVDQLRQREQKKKRLRELLILLMLILLIGGAIAVGTVIGTQKQKALLVSVNSPTATPTIYRSMEPSGVPSSSPTGVLDLLLHGLPNYSVASINNGSKTPQWKAWQWLANHENVSKLSEWRKEQLFPLATFFYAFEGEGWPTYVQERWMDDAKEECDWFSSGFGFFNSDGSYVEWPDQVGPCNSQEQFTSLYIEELQLSDHLPFVPNEIIMLTSLVQLRLGLNQIGIPVSSLLPKLFYKMTALTYLALGKNELTGQLPSLLGQLAALEFLELNKNQFTGQIPCGLEVLTALKRLDLGGNHLTGPISSKLGHLTALGELSLNGNQFTGLIPTELESLTGLWSLQLDRNELTSELPSELGSLISLKYLEVGENMLTGPIPSELGQLFALKVLELHENQVSGKMTSELGQLTGLKWCWLHRNLISGNITTELGQLTRLRELKLGENQLSHQIPSELGQLAALKCLQLHDNELTGQIPSDLGKLAELVQLRLDGNQLVGQIPSMFGELESVTELHLDGNQLTGKLPYELQDLSALGFLNVSGNFGLSGSIPDKLCFLQDASCTYYGPEWEIRPCFLGFDCTSRLCGCDCACSYA</sequence>
<feature type="domain" description="Disease resistance R13L4/SHOC-2-like LRR" evidence="6">
    <location>
        <begin position="782"/>
        <end position="894"/>
    </location>
</feature>
<dbReference type="FunFam" id="3.80.10.10:FF:000383">
    <property type="entry name" value="Leucine-rich repeat receptor protein kinase EMS1"/>
    <property type="match status" value="1"/>
</dbReference>
<dbReference type="InterPro" id="IPR055414">
    <property type="entry name" value="LRR_R13L4/SHOC2-like"/>
</dbReference>
<organism evidence="7 8">
    <name type="scientific">Seminavis robusta</name>
    <dbReference type="NCBI Taxonomy" id="568900"/>
    <lineage>
        <taxon>Eukaryota</taxon>
        <taxon>Sar</taxon>
        <taxon>Stramenopiles</taxon>
        <taxon>Ochrophyta</taxon>
        <taxon>Bacillariophyta</taxon>
        <taxon>Bacillariophyceae</taxon>
        <taxon>Bacillariophycidae</taxon>
        <taxon>Naviculales</taxon>
        <taxon>Naviculaceae</taxon>
        <taxon>Seminavis</taxon>
    </lineage>
</organism>
<keyword evidence="8" id="KW-1185">Reference proteome</keyword>
<evidence type="ECO:0000256" key="2">
    <source>
        <dbReference type="ARBA" id="ARBA00022737"/>
    </source>
</evidence>
<feature type="compositionally biased region" description="Basic and acidic residues" evidence="4">
    <location>
        <begin position="84"/>
        <end position="94"/>
    </location>
</feature>
<dbReference type="Pfam" id="PF13855">
    <property type="entry name" value="LRR_8"/>
    <property type="match status" value="1"/>
</dbReference>
<keyword evidence="5" id="KW-0812">Transmembrane</keyword>
<dbReference type="InterPro" id="IPR001611">
    <property type="entry name" value="Leu-rich_rpt"/>
</dbReference>
<protein>
    <recommendedName>
        <fullName evidence="6">Disease resistance R13L4/SHOC-2-like LRR domain-containing protein</fullName>
    </recommendedName>
</protein>
<feature type="compositionally biased region" description="Polar residues" evidence="4">
    <location>
        <begin position="119"/>
        <end position="134"/>
    </location>
</feature>
<evidence type="ECO:0000256" key="1">
    <source>
        <dbReference type="ARBA" id="ARBA00022614"/>
    </source>
</evidence>
<dbReference type="FunFam" id="3.80.10.10:FF:000095">
    <property type="entry name" value="LRR receptor-like serine/threonine-protein kinase GSO1"/>
    <property type="match status" value="1"/>
</dbReference>
<dbReference type="InterPro" id="IPR032675">
    <property type="entry name" value="LRR_dom_sf"/>
</dbReference>
<feature type="compositionally biased region" description="Low complexity" evidence="4">
    <location>
        <begin position="54"/>
        <end position="66"/>
    </location>
</feature>
<reference evidence="7" key="1">
    <citation type="submission" date="2020-06" db="EMBL/GenBank/DDBJ databases">
        <authorList>
            <consortium name="Plant Systems Biology data submission"/>
        </authorList>
    </citation>
    <scope>NUCLEOTIDE SEQUENCE</scope>
    <source>
        <strain evidence="7">D6</strain>
    </source>
</reference>
<evidence type="ECO:0000256" key="4">
    <source>
        <dbReference type="SAM" id="MobiDB-lite"/>
    </source>
</evidence>
<dbReference type="Gene3D" id="3.80.10.10">
    <property type="entry name" value="Ribonuclease Inhibitor"/>
    <property type="match status" value="3"/>
</dbReference>
<keyword evidence="5" id="KW-1133">Transmembrane helix</keyword>
<feature type="region of interest" description="Disordered" evidence="4">
    <location>
        <begin position="39"/>
        <end position="135"/>
    </location>
</feature>
<evidence type="ECO:0000256" key="3">
    <source>
        <dbReference type="ARBA" id="ARBA00023136"/>
    </source>
</evidence>
<evidence type="ECO:0000313" key="8">
    <source>
        <dbReference type="Proteomes" id="UP001153069"/>
    </source>
</evidence>
<proteinExistence type="predicted"/>